<organism evidence="4 5">
    <name type="scientific">Grifola frondosa</name>
    <name type="common">Maitake</name>
    <name type="synonym">Polyporus frondosus</name>
    <dbReference type="NCBI Taxonomy" id="5627"/>
    <lineage>
        <taxon>Eukaryota</taxon>
        <taxon>Fungi</taxon>
        <taxon>Dikarya</taxon>
        <taxon>Basidiomycota</taxon>
        <taxon>Agaricomycotina</taxon>
        <taxon>Agaricomycetes</taxon>
        <taxon>Polyporales</taxon>
        <taxon>Grifolaceae</taxon>
        <taxon>Grifola</taxon>
    </lineage>
</organism>
<accession>A0A1C7MCV5</accession>
<protein>
    <submittedName>
        <fullName evidence="4">Uncharacterized protein</fullName>
    </submittedName>
</protein>
<keyword evidence="2" id="KW-0560">Oxidoreductase</keyword>
<sequence length="398" mass="44250">MQCCGRDAVLGGPPKAVQHLRQVDRVYYVREVHFPELILVCKALKTGNALQELLHSSAPSRRKPSFKDAGSTYTKMATNRTLRALVTVFLRFMHSSGALGVIEAPVDLVPSAKMTRDRRVSRTLNASPEGISTPHTCYGASHALWRSDGWTGHTASVVDLCSMNGPSTNSMISVSGSNQASLHVYPGLESCRMNMRIASSHVTQRPVALVQSNGDARQILFHQPLSQSSSSESPPPPPIISLYHGLNASHSDLLTFSPLFDHPVAMHISSSTHYQYDTDEGTQEFAKLLPSGGHVVYIDSNTPSSHPQVYTVTLFHQLKCLDTIRQQYATRSRNPSPLTRHCMNYLRQSILCHPNLRLEPAHNTMGSSIRNYDTVCRDWTKLYDEAERNQEAYSRRVI</sequence>
<reference evidence="4 5" key="1">
    <citation type="submission" date="2016-03" db="EMBL/GenBank/DDBJ databases">
        <title>Whole genome sequencing of Grifola frondosa 9006-11.</title>
        <authorList>
            <person name="Min B."/>
            <person name="Park H."/>
            <person name="Kim J.-G."/>
            <person name="Cho H."/>
            <person name="Oh Y.-L."/>
            <person name="Kong W.-S."/>
            <person name="Choi I.-G."/>
        </authorList>
    </citation>
    <scope>NUCLEOTIDE SEQUENCE [LARGE SCALE GENOMIC DNA]</scope>
    <source>
        <strain evidence="4 5">9006-11</strain>
    </source>
</reference>
<dbReference type="GO" id="GO:0043386">
    <property type="term" value="P:mycotoxin biosynthetic process"/>
    <property type="evidence" value="ECO:0007669"/>
    <property type="project" value="InterPro"/>
</dbReference>
<dbReference type="Proteomes" id="UP000092993">
    <property type="component" value="Unassembled WGS sequence"/>
</dbReference>
<comment type="similarity">
    <text evidence="3">Belongs to the ustYa family.</text>
</comment>
<comment type="caution">
    <text evidence="4">The sequence shown here is derived from an EMBL/GenBank/DDBJ whole genome shotgun (WGS) entry which is preliminary data.</text>
</comment>
<evidence type="ECO:0000256" key="1">
    <source>
        <dbReference type="ARBA" id="ARBA00004685"/>
    </source>
</evidence>
<evidence type="ECO:0000313" key="4">
    <source>
        <dbReference type="EMBL" id="OBZ74771.1"/>
    </source>
</evidence>
<dbReference type="Pfam" id="PF11807">
    <property type="entry name" value="UstYa"/>
    <property type="match status" value="1"/>
</dbReference>
<dbReference type="GO" id="GO:0016491">
    <property type="term" value="F:oxidoreductase activity"/>
    <property type="evidence" value="ECO:0007669"/>
    <property type="project" value="UniProtKB-KW"/>
</dbReference>
<comment type="pathway">
    <text evidence="1">Mycotoxin biosynthesis.</text>
</comment>
<evidence type="ECO:0000256" key="2">
    <source>
        <dbReference type="ARBA" id="ARBA00023002"/>
    </source>
</evidence>
<dbReference type="InterPro" id="IPR021765">
    <property type="entry name" value="UstYa-like"/>
</dbReference>
<evidence type="ECO:0000313" key="5">
    <source>
        <dbReference type="Proteomes" id="UP000092993"/>
    </source>
</evidence>
<evidence type="ECO:0000256" key="3">
    <source>
        <dbReference type="ARBA" id="ARBA00035112"/>
    </source>
</evidence>
<keyword evidence="5" id="KW-1185">Reference proteome</keyword>
<dbReference type="PANTHER" id="PTHR33365">
    <property type="entry name" value="YALI0B05434P"/>
    <property type="match status" value="1"/>
</dbReference>
<dbReference type="AlphaFoldDB" id="A0A1C7MCV5"/>
<gene>
    <name evidence="4" type="ORF">A0H81_05748</name>
</gene>
<proteinExistence type="inferred from homology"/>
<dbReference type="EMBL" id="LUGG01000005">
    <property type="protein sequence ID" value="OBZ74771.1"/>
    <property type="molecule type" value="Genomic_DNA"/>
</dbReference>
<name>A0A1C7MCV5_GRIFR</name>
<dbReference type="OrthoDB" id="3687641at2759"/>
<dbReference type="PANTHER" id="PTHR33365:SF11">
    <property type="entry name" value="TAT PATHWAY SIGNAL SEQUENCE"/>
    <property type="match status" value="1"/>
</dbReference>